<accession>A0A4Q9JVM2</accession>
<evidence type="ECO:0000313" key="1">
    <source>
        <dbReference type="EMBL" id="TBR80312.1"/>
    </source>
</evidence>
<dbReference type="Proteomes" id="UP000292583">
    <property type="component" value="Unassembled WGS sequence"/>
</dbReference>
<gene>
    <name evidence="1" type="ORF">DU473_05960</name>
</gene>
<comment type="caution">
    <text evidence="1">The sequence shown here is derived from an EMBL/GenBank/DDBJ whole genome shotgun (WGS) entry which is preliminary data.</text>
</comment>
<dbReference type="EMBL" id="QPGR01000010">
    <property type="protein sequence ID" value="TBR80312.1"/>
    <property type="molecule type" value="Genomic_DNA"/>
</dbReference>
<dbReference type="AlphaFoldDB" id="A0A4Q9JVM2"/>
<proteinExistence type="predicted"/>
<evidence type="ECO:0000313" key="2">
    <source>
        <dbReference type="Proteomes" id="UP000292583"/>
    </source>
</evidence>
<keyword evidence="2" id="KW-1185">Reference proteome</keyword>
<organism evidence="1 2">
    <name type="scientific">Campylobacter novaezeelandiae</name>
    <dbReference type="NCBI Taxonomy" id="2267891"/>
    <lineage>
        <taxon>Bacteria</taxon>
        <taxon>Pseudomonadati</taxon>
        <taxon>Campylobacterota</taxon>
        <taxon>Epsilonproteobacteria</taxon>
        <taxon>Campylobacterales</taxon>
        <taxon>Campylobacteraceae</taxon>
        <taxon>Campylobacter</taxon>
    </lineage>
</organism>
<name>A0A4Q9JVM2_9BACT</name>
<sequence>MVVYGSSSSKSTIDNFSNSGTISSNSGETVYFGNTEIKTFTNSGVIKSDSHQGVNIASGTSITNFNNSGTIQGGNQRNRAGINITGSTITNFTNSGFITTSGTFEPTGANSIKASSGVKLSSSYIKTFTNKSNKIISAITGVNIAASTIDNFTNKGTIESTSSNTQNGAAINLVYLGNSTDIKTFTNEGLIKSAQANGIAIETGNKIETFINKGTIDVANNGMMFFDAGGTSGKADIGKIIIESGGIIKAGNDAIHIDGSKDIIGEGIDVKGRLEGGNAGIYIGGGKNLKTSITVSGTIQGGNGGIINTGTIGQKDAVQQQHGITIENNGFITSKNGSGILNTDNGIIYGNIVNKSDNDLSLKNDSSGTITSGVKNEGGGTIFVNNQGTISKDSSGNNLTNNGSGSIVIEDWLVSSDDSGKLDTVVVGGSNTGNVSADNITIDESNLDLDNLDHISDVITGINNNNVSNITTNGSGDINLIYDPTTGKIYQSFNLNASISGATFRSLISTTTRRSTFIDNVMGNSMQSFYLGNSSRAQRMAMSEKGNLYSDA</sequence>
<dbReference type="RefSeq" id="WP_369073354.1">
    <property type="nucleotide sequence ID" value="NZ_QPGR01000010.1"/>
</dbReference>
<protein>
    <submittedName>
        <fullName evidence="1">Autotransporter outer membrane beta-barrel domain-containing protein</fullName>
    </submittedName>
</protein>
<reference evidence="1 2" key="1">
    <citation type="submission" date="2018-07" db="EMBL/GenBank/DDBJ databases">
        <title>Campylobacter zealandensis sp. nov., isolated from birds and water in New Zealand.</title>
        <authorList>
            <person name="Wilkinson D.A."/>
            <person name="Biggs P.J."/>
            <person name="French N.P."/>
            <person name="Midwinter A.C."/>
        </authorList>
    </citation>
    <scope>NUCLEOTIDE SEQUENCE [LARGE SCALE GENOMIC DNA]</scope>
    <source>
        <strain evidence="1 2">B423b</strain>
    </source>
</reference>
<feature type="non-terminal residue" evidence="1">
    <location>
        <position position="552"/>
    </location>
</feature>